<comment type="caution">
    <text evidence="1">The sequence shown here is derived from an EMBL/GenBank/DDBJ whole genome shotgun (WGS) entry which is preliminary data.</text>
</comment>
<keyword evidence="2" id="KW-1185">Reference proteome</keyword>
<evidence type="ECO:0000313" key="1">
    <source>
        <dbReference type="EMBL" id="KAF3967099.1"/>
    </source>
</evidence>
<dbReference type="AlphaFoldDB" id="A0A8J4RL47"/>
<evidence type="ECO:0000313" key="2">
    <source>
        <dbReference type="Proteomes" id="UP000737018"/>
    </source>
</evidence>
<gene>
    <name evidence="1" type="ORF">CMV_008870</name>
</gene>
<reference evidence="1" key="1">
    <citation type="submission" date="2020-03" db="EMBL/GenBank/DDBJ databases">
        <title>Castanea mollissima Vanexum genome sequencing.</title>
        <authorList>
            <person name="Staton M."/>
        </authorList>
    </citation>
    <scope>NUCLEOTIDE SEQUENCE</scope>
    <source>
        <tissue evidence="1">Leaf</tissue>
    </source>
</reference>
<organism evidence="1 2">
    <name type="scientific">Castanea mollissima</name>
    <name type="common">Chinese chestnut</name>
    <dbReference type="NCBI Taxonomy" id="60419"/>
    <lineage>
        <taxon>Eukaryota</taxon>
        <taxon>Viridiplantae</taxon>
        <taxon>Streptophyta</taxon>
        <taxon>Embryophyta</taxon>
        <taxon>Tracheophyta</taxon>
        <taxon>Spermatophyta</taxon>
        <taxon>Magnoliopsida</taxon>
        <taxon>eudicotyledons</taxon>
        <taxon>Gunneridae</taxon>
        <taxon>Pentapetalae</taxon>
        <taxon>rosids</taxon>
        <taxon>fabids</taxon>
        <taxon>Fagales</taxon>
        <taxon>Fagaceae</taxon>
        <taxon>Castanea</taxon>
    </lineage>
</organism>
<proteinExistence type="predicted"/>
<name>A0A8J4RL47_9ROSI</name>
<protein>
    <submittedName>
        <fullName evidence="1">Uncharacterized protein</fullName>
    </submittedName>
</protein>
<dbReference type="Proteomes" id="UP000737018">
    <property type="component" value="Unassembled WGS sequence"/>
</dbReference>
<dbReference type="EMBL" id="JRKL02000948">
    <property type="protein sequence ID" value="KAF3967099.1"/>
    <property type="molecule type" value="Genomic_DNA"/>
</dbReference>
<dbReference type="OrthoDB" id="1746647at2759"/>
<sequence length="80" mass="9273">MRLSGQRELPILSCFVLERCCPWYSEQGCRQSAEYCCFKRLKAELVYGGMIPVDVQKAVKEFETALQDRVMVETKLKECC</sequence>
<accession>A0A8J4RL47</accession>